<dbReference type="EMBL" id="JBGORX010000001">
    <property type="protein sequence ID" value="MFJ1267280.1"/>
    <property type="molecule type" value="Genomic_DNA"/>
</dbReference>
<dbReference type="RefSeq" id="WP_400185864.1">
    <property type="nucleotide sequence ID" value="NZ_JBGORX010000001.1"/>
</dbReference>
<protein>
    <submittedName>
        <fullName evidence="2">Uncharacterized protein</fullName>
    </submittedName>
</protein>
<gene>
    <name evidence="2" type="ORF">ACD661_01775</name>
</gene>
<dbReference type="Proteomes" id="UP001615550">
    <property type="component" value="Unassembled WGS sequence"/>
</dbReference>
<feature type="compositionally biased region" description="Polar residues" evidence="1">
    <location>
        <begin position="594"/>
        <end position="607"/>
    </location>
</feature>
<keyword evidence="3" id="KW-1185">Reference proteome</keyword>
<feature type="compositionally biased region" description="Polar residues" evidence="1">
    <location>
        <begin position="483"/>
        <end position="497"/>
    </location>
</feature>
<organism evidence="2 3">
    <name type="scientific">Legionella lytica</name>
    <dbReference type="NCBI Taxonomy" id="96232"/>
    <lineage>
        <taxon>Bacteria</taxon>
        <taxon>Pseudomonadati</taxon>
        <taxon>Pseudomonadota</taxon>
        <taxon>Gammaproteobacteria</taxon>
        <taxon>Legionellales</taxon>
        <taxon>Legionellaceae</taxon>
        <taxon>Legionella</taxon>
    </lineage>
</organism>
<feature type="region of interest" description="Disordered" evidence="1">
    <location>
        <begin position="475"/>
        <end position="506"/>
    </location>
</feature>
<name>A0ABW8D6Z4_9GAMM</name>
<evidence type="ECO:0000313" key="2">
    <source>
        <dbReference type="EMBL" id="MFJ1267280.1"/>
    </source>
</evidence>
<dbReference type="InterPro" id="IPR043519">
    <property type="entry name" value="NT_sf"/>
</dbReference>
<dbReference type="Gene3D" id="3.30.460.10">
    <property type="entry name" value="Beta Polymerase, domain 2"/>
    <property type="match status" value="1"/>
</dbReference>
<evidence type="ECO:0000256" key="1">
    <source>
        <dbReference type="SAM" id="MobiDB-lite"/>
    </source>
</evidence>
<reference evidence="2 3" key="1">
    <citation type="submission" date="2024-08" db="EMBL/GenBank/DDBJ databases">
        <title>Draft Genome Sequence of Legionella lytica strain DSB2004, Isolated From a Fire Sprinkler System.</title>
        <authorList>
            <person name="Everhart A.D."/>
            <person name="Kidane D.T."/>
            <person name="Farone A.L."/>
            <person name="Farone M.B."/>
        </authorList>
    </citation>
    <scope>NUCLEOTIDE SEQUENCE [LARGE SCALE GENOMIC DNA]</scope>
    <source>
        <strain evidence="2 3">DSB2004</strain>
    </source>
</reference>
<proteinExistence type="predicted"/>
<comment type="caution">
    <text evidence="2">The sequence shown here is derived from an EMBL/GenBank/DDBJ whole genome shotgun (WGS) entry which is preliminary data.</text>
</comment>
<evidence type="ECO:0000313" key="3">
    <source>
        <dbReference type="Proteomes" id="UP001615550"/>
    </source>
</evidence>
<feature type="region of interest" description="Disordered" evidence="1">
    <location>
        <begin position="573"/>
        <end position="609"/>
    </location>
</feature>
<sequence length="1025" mass="116501">MFLSFFQSVFKSSAVSNALAKINNDYFTNPNIYSFNAGSSLYFDEASLQKTSAIDDERRLYIWVSQIARYFKVGADIKGTNSKDTTSTLISKFLKDISTLNDSTKQFLCTDEHALNCLVLALLLSNNKNDWSTVLELIRQNNTSSPALLVQLEWFFDFAFNATSPSSCEKLFTPQSEPLSLISLPVFPVLKFMILAQRYLQNPSSDFRELSHLELPFTEQSPKLEILAALIQQGIVATQFTKHPFVHDLQHALKQIFRVEFQNLEKEPSNKKPLKKPHERLFLEYFIIDSLNNMKQLEQEEQLIGLSQMIRFFSMKTLEFYKKTQDSSAALVQKLFALEKYTETYMLHDDVIQFVTHTDKNMIDARIALYCVCCRLEQWLSGNTAVPTFNSMEEPYIEKFKKLKLDFKMGTLAREQLFALAKKIVQQFAQVQNKTRQDECKNYYNTLIKKYLSSAQQKTINKLFEASIVNKKKELFQPPTPSKPKNNKISESQQIQKPSEEHQEIASTLSPVLTSTAVPIQSEKPAVPHETSTINTPVIASELVLALPDIQDPQPISTKASKVVFSHPLKTTQPKITAPNTKENKQEKAVLPAKTSSASPKPTQTVTKAVEVKTLPEKNLTKTSPKKKNNTVVTLPPVALIPQSPEILSEKEKSAELKTVEPPTPLSPHSFFKAEPSAVYLTRGQIPQELLQLIDELRKEFPKAAFYLTGAAPGNILEDKEPNDYDLLALNISLYELQNALTKKKISSEQRSVKYPILYCPLTSKISIDFSVKFLGSKQTTQELLKDDFLVRDFNLNALYMEFTEQAQFPIFSFSNALAKRAEKKIVDVVGSPVETLKQDPIRLFRLAKLIISYPDYNLDATMKKALIELQTQWPEIMSTYLLQDKANLYRMSHALRKLFSKCSMEAINEAFVTLHVLPVFSGNSKTLSDTACARIPKHLPREYYCFSWILANSLQYLEEKKQVYCPLLTALALTSNESLCLQFVAQKVNNNVIDMQAFNLINEPALVELLQEFHLIEPSTKPSL</sequence>
<dbReference type="SUPFAM" id="SSF81891">
    <property type="entry name" value="Poly A polymerase C-terminal region-like"/>
    <property type="match status" value="1"/>
</dbReference>
<accession>A0ABW8D6Z4</accession>